<feature type="region of interest" description="Disordered" evidence="10">
    <location>
        <begin position="500"/>
        <end position="519"/>
    </location>
</feature>
<dbReference type="InterPro" id="IPR003594">
    <property type="entry name" value="HATPase_dom"/>
</dbReference>
<gene>
    <name evidence="14" type="ORF">I4641_05130</name>
</gene>
<dbReference type="InterPro" id="IPR004358">
    <property type="entry name" value="Sig_transdc_His_kin-like_C"/>
</dbReference>
<evidence type="ECO:0000256" key="10">
    <source>
        <dbReference type="SAM" id="MobiDB-lite"/>
    </source>
</evidence>
<dbReference type="InterPro" id="IPR036061">
    <property type="entry name" value="CheW-like_dom_sf"/>
</dbReference>
<evidence type="ECO:0000256" key="7">
    <source>
        <dbReference type="PROSITE-ProRule" id="PRU00110"/>
    </source>
</evidence>
<dbReference type="InterPro" id="IPR004105">
    <property type="entry name" value="CheA-like_dim"/>
</dbReference>
<evidence type="ECO:0000313" key="15">
    <source>
        <dbReference type="Proteomes" id="UP000729733"/>
    </source>
</evidence>
<evidence type="ECO:0000256" key="8">
    <source>
        <dbReference type="PROSITE-ProRule" id="PRU00169"/>
    </source>
</evidence>
<keyword evidence="5" id="KW-0418">Kinase</keyword>
<evidence type="ECO:0000256" key="1">
    <source>
        <dbReference type="ARBA" id="ARBA00000085"/>
    </source>
</evidence>
<dbReference type="SMART" id="SM00073">
    <property type="entry name" value="HPT"/>
    <property type="match status" value="1"/>
</dbReference>
<dbReference type="PROSITE" id="PS50110">
    <property type="entry name" value="RESPONSE_REGULATORY"/>
    <property type="match status" value="1"/>
</dbReference>
<protein>
    <recommendedName>
        <fullName evidence="2">histidine kinase</fullName>
        <ecNumber evidence="2">2.7.13.3</ecNumber>
    </recommendedName>
</protein>
<feature type="domain" description="Response regulatory" evidence="12">
    <location>
        <begin position="919"/>
        <end position="1037"/>
    </location>
</feature>
<sequence>MSSQLDPAILAAITAEARQCFLDEDAPEYLQMLEEGILDRANLDFTALLRAAHSLKGGAGLASLTSLQHLAHKLEDVMLGIQGGQIEELELAWALVEKGIDEVGYILSQARSVDNAIANPELIVALESLVESNSNNPQNNSTRGDDGDSSQNALLHNTLTVDLEDSFIVIEELQLDTSEEILQPILTGFVEECLFLAETLDLSWLGEAIIPISETLTESDLVEALLVTQEVIANLRTEITNYLSNLAANQKSETISTADRDNYELVIHGLNHDLEEVLQAIADLAMDTPEEVINQALAGFSDQCNFIAETLELPWLIEAVKPIETLMVEADPLEALLTVQELVGVIRQQRDLYLDNLLSMEEEVAIATSSSIEPSLYEDEDDEINDEGGFFDFGEDENESQLSTVIFAPSQVSTEKIVAEIAQESQKVTVNQVKIPLDRLQDMTNNVEELILTYSRFGRQQELLNQANRRLRSLTRQFEPIREQIQNLYDQLAISSVNLSQPANQGDKNDPEDNNNFDSLEMDRYTDLHVSLQSFQELMLQIQETRTDIDFVDRELGEDIEQTQKNLNTLYSEVTDSRVVPFDLLAKRFIPQIKGLSQRFDKPVDLKIEGKNTLVDQILLEQLQTPLTHLLNNAFDHGIESKYERFAHGKPETATICLTSKLEKNNLVITIQDDGGGINVEKVYQRAVQRGICPPQKSIKDFQPGEILNWIFEPDFSTAAKVSDISGRGMGLDIVLNLIRQLKGQIQVQTDLGVGTTFTIILPVNLSLQLLLLVQLQNRLVAIPHTSIREILPYRDLSFTNNQKKYINWQGKTIALAVASNLFPCPRKPLNFSQGKVGIVLETAFDPLVILVDLILREEKLIIKPFDETLPVPPSLAGCTVLGTGEVIPVLFPQGLPQKSILSASNKDSTTTIANVTSTILIAEDSVATRKMLDKILTAVGYQVLVCRDGQEALEQIDRHKGRIDLIVSDIEMPRLNGFELLAKIRQKPAFKNTPIIMATSRTGDRHKEEAKRLGATDYLGKPVQPQQLIDTVSALLNKK</sequence>
<dbReference type="GO" id="GO:0006935">
    <property type="term" value="P:chemotaxis"/>
    <property type="evidence" value="ECO:0007669"/>
    <property type="project" value="InterPro"/>
</dbReference>
<dbReference type="Pfam" id="PF00072">
    <property type="entry name" value="Response_reg"/>
    <property type="match status" value="1"/>
</dbReference>
<evidence type="ECO:0000256" key="4">
    <source>
        <dbReference type="ARBA" id="ARBA00022679"/>
    </source>
</evidence>
<dbReference type="EC" id="2.7.13.3" evidence="2"/>
<evidence type="ECO:0000259" key="12">
    <source>
        <dbReference type="PROSITE" id="PS50110"/>
    </source>
</evidence>
<dbReference type="Pfam" id="PF01584">
    <property type="entry name" value="CheW"/>
    <property type="match status" value="1"/>
</dbReference>
<dbReference type="CDD" id="cd00088">
    <property type="entry name" value="HPT"/>
    <property type="match status" value="1"/>
</dbReference>
<evidence type="ECO:0000256" key="5">
    <source>
        <dbReference type="ARBA" id="ARBA00022777"/>
    </source>
</evidence>
<dbReference type="SUPFAM" id="SSF47226">
    <property type="entry name" value="Histidine-containing phosphotransfer domain, HPT domain"/>
    <property type="match status" value="1"/>
</dbReference>
<comment type="caution">
    <text evidence="14">The sequence shown here is derived from an EMBL/GenBank/DDBJ whole genome shotgun (WGS) entry which is preliminary data.</text>
</comment>
<dbReference type="PROSITE" id="PS50894">
    <property type="entry name" value="HPT"/>
    <property type="match status" value="1"/>
</dbReference>
<dbReference type="InterPro" id="IPR036641">
    <property type="entry name" value="HPT_dom_sf"/>
</dbReference>
<feature type="modified residue" description="4-aspartylphosphate" evidence="8">
    <location>
        <position position="970"/>
    </location>
</feature>
<dbReference type="Pfam" id="PF01627">
    <property type="entry name" value="Hpt"/>
    <property type="match status" value="1"/>
</dbReference>
<feature type="domain" description="Histidine kinase" evidence="11">
    <location>
        <begin position="560"/>
        <end position="766"/>
    </location>
</feature>
<feature type="domain" description="HPt" evidence="13">
    <location>
        <begin position="11"/>
        <end position="113"/>
    </location>
</feature>
<dbReference type="Gene3D" id="3.30.565.10">
    <property type="entry name" value="Histidine kinase-like ATPase, C-terminal domain"/>
    <property type="match status" value="1"/>
</dbReference>
<dbReference type="EMBL" id="JADWDC010000008">
    <property type="protein sequence ID" value="MCC0176359.1"/>
    <property type="molecule type" value="Genomic_DNA"/>
</dbReference>
<organism evidence="14 15">
    <name type="scientific">Waterburya agarophytonicola KI4</name>
    <dbReference type="NCBI Taxonomy" id="2874699"/>
    <lineage>
        <taxon>Bacteria</taxon>
        <taxon>Bacillati</taxon>
        <taxon>Cyanobacteriota</taxon>
        <taxon>Cyanophyceae</taxon>
        <taxon>Pleurocapsales</taxon>
        <taxon>Hyellaceae</taxon>
        <taxon>Waterburya</taxon>
        <taxon>Waterburya agarophytonicola</taxon>
    </lineage>
</organism>
<dbReference type="Gene3D" id="1.20.120.160">
    <property type="entry name" value="HPT domain"/>
    <property type="match status" value="1"/>
</dbReference>
<keyword evidence="15" id="KW-1185">Reference proteome</keyword>
<feature type="modified residue" description="Phosphohistidine" evidence="7">
    <location>
        <position position="53"/>
    </location>
</feature>
<dbReference type="GO" id="GO:0000155">
    <property type="term" value="F:phosphorelay sensor kinase activity"/>
    <property type="evidence" value="ECO:0007669"/>
    <property type="project" value="InterPro"/>
</dbReference>
<dbReference type="InterPro" id="IPR005467">
    <property type="entry name" value="His_kinase_dom"/>
</dbReference>
<keyword evidence="3 8" id="KW-0597">Phosphoprotein</keyword>
<dbReference type="Gene3D" id="3.40.50.2300">
    <property type="match status" value="1"/>
</dbReference>
<evidence type="ECO:0000313" key="14">
    <source>
        <dbReference type="EMBL" id="MCC0176359.1"/>
    </source>
</evidence>
<evidence type="ECO:0000256" key="3">
    <source>
        <dbReference type="ARBA" id="ARBA00022553"/>
    </source>
</evidence>
<accession>A0A964BMU7</accession>
<dbReference type="FunFam" id="3.30.565.10:FF:000016">
    <property type="entry name" value="Chemotaxis protein CheA, putative"/>
    <property type="match status" value="1"/>
</dbReference>
<dbReference type="Gene3D" id="2.30.30.40">
    <property type="entry name" value="SH3 Domains"/>
    <property type="match status" value="1"/>
</dbReference>
<dbReference type="PRINTS" id="PR00344">
    <property type="entry name" value="BCTRLSENSOR"/>
</dbReference>
<dbReference type="InterPro" id="IPR011006">
    <property type="entry name" value="CheY-like_superfamily"/>
</dbReference>
<dbReference type="SUPFAM" id="SSF50341">
    <property type="entry name" value="CheW-like"/>
    <property type="match status" value="1"/>
</dbReference>
<dbReference type="SMART" id="SM00448">
    <property type="entry name" value="REC"/>
    <property type="match status" value="1"/>
</dbReference>
<dbReference type="SMART" id="SM00260">
    <property type="entry name" value="CheW"/>
    <property type="match status" value="1"/>
</dbReference>
<proteinExistence type="predicted"/>
<evidence type="ECO:0000259" key="13">
    <source>
        <dbReference type="PROSITE" id="PS50894"/>
    </source>
</evidence>
<dbReference type="AlphaFoldDB" id="A0A964BMU7"/>
<reference evidence="14" key="1">
    <citation type="journal article" date="2021" name="Antonie Van Leeuwenhoek">
        <title>Draft genome and description of Waterburya agarophytonicola gen. nov. sp. nov. (Pleurocapsales, Cyanobacteria): a seaweed symbiont.</title>
        <authorList>
            <person name="Bonthond G."/>
            <person name="Shalygin S."/>
            <person name="Bayer T."/>
            <person name="Weinberger F."/>
        </authorList>
    </citation>
    <scope>NUCLEOTIDE SEQUENCE</scope>
    <source>
        <strain evidence="14">KI4</strain>
    </source>
</reference>
<dbReference type="SUPFAM" id="SSF52172">
    <property type="entry name" value="CheY-like"/>
    <property type="match status" value="1"/>
</dbReference>
<dbReference type="InterPro" id="IPR002545">
    <property type="entry name" value="CheW-lke_dom"/>
</dbReference>
<feature type="coiled-coil region" evidence="9">
    <location>
        <begin position="457"/>
        <end position="484"/>
    </location>
</feature>
<dbReference type="PANTHER" id="PTHR43395">
    <property type="entry name" value="SENSOR HISTIDINE KINASE CHEA"/>
    <property type="match status" value="1"/>
</dbReference>
<evidence type="ECO:0000256" key="2">
    <source>
        <dbReference type="ARBA" id="ARBA00012438"/>
    </source>
</evidence>
<dbReference type="InterPro" id="IPR008207">
    <property type="entry name" value="Sig_transdc_His_kin_Hpt_dom"/>
</dbReference>
<dbReference type="PROSITE" id="PS50109">
    <property type="entry name" value="HIS_KIN"/>
    <property type="match status" value="1"/>
</dbReference>
<keyword evidence="6" id="KW-0902">Two-component regulatory system</keyword>
<evidence type="ECO:0000259" key="11">
    <source>
        <dbReference type="PROSITE" id="PS50109"/>
    </source>
</evidence>
<evidence type="ECO:0000256" key="9">
    <source>
        <dbReference type="SAM" id="Coils"/>
    </source>
</evidence>
<dbReference type="SMART" id="SM01231">
    <property type="entry name" value="H-kinase_dim"/>
    <property type="match status" value="1"/>
</dbReference>
<evidence type="ECO:0000256" key="6">
    <source>
        <dbReference type="ARBA" id="ARBA00023012"/>
    </source>
</evidence>
<dbReference type="PANTHER" id="PTHR43395:SF1">
    <property type="entry name" value="CHEMOTAXIS PROTEIN CHEA"/>
    <property type="match status" value="1"/>
</dbReference>
<keyword evidence="9" id="KW-0175">Coiled coil</keyword>
<dbReference type="GO" id="GO:0005737">
    <property type="term" value="C:cytoplasm"/>
    <property type="evidence" value="ECO:0007669"/>
    <property type="project" value="InterPro"/>
</dbReference>
<dbReference type="SMART" id="SM00387">
    <property type="entry name" value="HATPase_c"/>
    <property type="match status" value="1"/>
</dbReference>
<dbReference type="InterPro" id="IPR036890">
    <property type="entry name" value="HATPase_C_sf"/>
</dbReference>
<dbReference type="Proteomes" id="UP000729733">
    <property type="component" value="Unassembled WGS sequence"/>
</dbReference>
<dbReference type="InterPro" id="IPR001789">
    <property type="entry name" value="Sig_transdc_resp-reg_receiver"/>
</dbReference>
<comment type="catalytic activity">
    <reaction evidence="1">
        <text>ATP + protein L-histidine = ADP + protein N-phospho-L-histidine.</text>
        <dbReference type="EC" id="2.7.13.3"/>
    </reaction>
</comment>
<dbReference type="SUPFAM" id="SSF55874">
    <property type="entry name" value="ATPase domain of HSP90 chaperone/DNA topoisomerase II/histidine kinase"/>
    <property type="match status" value="1"/>
</dbReference>
<dbReference type="RefSeq" id="WP_229639401.1">
    <property type="nucleotide sequence ID" value="NZ_JADWDC010000008.1"/>
</dbReference>
<keyword evidence="4" id="KW-0808">Transferase</keyword>
<dbReference type="InterPro" id="IPR051315">
    <property type="entry name" value="Bact_Chemotaxis_CheA"/>
</dbReference>
<name>A0A964BMU7_9CYAN</name>
<dbReference type="Pfam" id="PF02518">
    <property type="entry name" value="HATPase_c"/>
    <property type="match status" value="1"/>
</dbReference>